<comment type="caution">
    <text evidence="2">The sequence shown here is derived from an EMBL/GenBank/DDBJ whole genome shotgun (WGS) entry which is preliminary data.</text>
</comment>
<name>A0A1Q9LQQ7_9PSEU</name>
<dbReference type="RefSeq" id="WP_075973734.1">
    <property type="nucleotide sequence ID" value="NZ_MKQR01000007.1"/>
</dbReference>
<evidence type="ECO:0008006" key="4">
    <source>
        <dbReference type="Google" id="ProtNLM"/>
    </source>
</evidence>
<dbReference type="InterPro" id="IPR036894">
    <property type="entry name" value="YbaB-like_sf"/>
</dbReference>
<keyword evidence="3" id="KW-1185">Reference proteome</keyword>
<evidence type="ECO:0000313" key="3">
    <source>
        <dbReference type="Proteomes" id="UP000186040"/>
    </source>
</evidence>
<feature type="compositionally biased region" description="Low complexity" evidence="1">
    <location>
        <begin position="115"/>
        <end position="136"/>
    </location>
</feature>
<dbReference type="AlphaFoldDB" id="A0A1Q9LQQ7"/>
<evidence type="ECO:0000313" key="2">
    <source>
        <dbReference type="EMBL" id="OLR94352.1"/>
    </source>
</evidence>
<accession>A0A1Q9LQQ7</accession>
<gene>
    <name evidence="2" type="ORF">BJP25_11335</name>
</gene>
<dbReference type="SUPFAM" id="SSF82607">
    <property type="entry name" value="YbaB-like"/>
    <property type="match status" value="1"/>
</dbReference>
<protein>
    <recommendedName>
        <fullName evidence="4">YbaB/EbfC family DNA-binding protein</fullName>
    </recommendedName>
</protein>
<dbReference type="STRING" id="1193682.BJP25_11335"/>
<dbReference type="GO" id="GO:0003677">
    <property type="term" value="F:DNA binding"/>
    <property type="evidence" value="ECO:0007669"/>
    <property type="project" value="InterPro"/>
</dbReference>
<dbReference type="EMBL" id="MKQR01000007">
    <property type="protein sequence ID" value="OLR94352.1"/>
    <property type="molecule type" value="Genomic_DNA"/>
</dbReference>
<dbReference type="Pfam" id="PF02575">
    <property type="entry name" value="YbaB_DNA_bd"/>
    <property type="match status" value="1"/>
</dbReference>
<evidence type="ECO:0000256" key="1">
    <source>
        <dbReference type="SAM" id="MobiDB-lite"/>
    </source>
</evidence>
<dbReference type="Gene3D" id="3.30.1310.10">
    <property type="entry name" value="Nucleoid-associated protein YbaB-like domain"/>
    <property type="match status" value="1"/>
</dbReference>
<dbReference type="InterPro" id="IPR004401">
    <property type="entry name" value="YbaB/EbfC"/>
</dbReference>
<dbReference type="OrthoDB" id="3630067at2"/>
<feature type="region of interest" description="Disordered" evidence="1">
    <location>
        <begin position="115"/>
        <end position="165"/>
    </location>
</feature>
<reference evidence="2 3" key="1">
    <citation type="submission" date="2016-10" db="EMBL/GenBank/DDBJ databases">
        <title>The Draft Genome Sequence of Actinokineospora bangkokensis 44EHWT reveals the biosynthetic pathway of antifungal compounds Thailandins with unusual extender unit butylmalonyl-CoA.</title>
        <authorList>
            <person name="Greule A."/>
            <person name="Intra B."/>
            <person name="Flemming S."/>
            <person name="Rommel M.G."/>
            <person name="Panbangred W."/>
            <person name="Bechthold A."/>
        </authorList>
    </citation>
    <scope>NUCLEOTIDE SEQUENCE [LARGE SCALE GENOMIC DNA]</scope>
    <source>
        <strain evidence="2 3">44EHW</strain>
    </source>
</reference>
<sequence length="165" mass="17225">MSAELDRLAAEFGKFQARIREAEARFDGVAAVQGELTALEVVATSPDRAVRVVAGAGGAVKDIQLGADAMRRPAQALAQTIMATLREAVAEAARRQAGIVDGAFGGGLGTTGLVERAQQEAAEQQAAGTGGPAAASQRRERPARRTAPDDDFDDYSDQSIYQGPR</sequence>
<proteinExistence type="predicted"/>
<dbReference type="Proteomes" id="UP000186040">
    <property type="component" value="Unassembled WGS sequence"/>
</dbReference>
<organism evidence="2 3">
    <name type="scientific">Actinokineospora bangkokensis</name>
    <dbReference type="NCBI Taxonomy" id="1193682"/>
    <lineage>
        <taxon>Bacteria</taxon>
        <taxon>Bacillati</taxon>
        <taxon>Actinomycetota</taxon>
        <taxon>Actinomycetes</taxon>
        <taxon>Pseudonocardiales</taxon>
        <taxon>Pseudonocardiaceae</taxon>
        <taxon>Actinokineospora</taxon>
    </lineage>
</organism>